<sequence length="236" mass="25988">MSGALEARIDFLFGHPLLPLSLEIVLWGTLGLEEPRDKKKNPGGYPLTVYLDKRAKEFLIEPPHHLVSHYIIGPNREGLHQSSADRWRPTDRGSERCLGGSRMPQACERVPYPIAPQCDGGESHFFIGPTERGIPCRPIANPQRDGFPLIEEFILINGVRERVPHPIAPPSASRFITGQTEIPRCPIGHPRREGVPLTEGPRDIGALGDGMPGLFSLFVHPSLAPSSEIVLGLLED</sequence>
<gene>
    <name evidence="2" type="ORF">CEXT_214381</name>
</gene>
<proteinExistence type="predicted"/>
<evidence type="ECO:0000256" key="1">
    <source>
        <dbReference type="SAM" id="MobiDB-lite"/>
    </source>
</evidence>
<organism evidence="2 3">
    <name type="scientific">Caerostris extrusa</name>
    <name type="common">Bark spider</name>
    <name type="synonym">Caerostris bankana</name>
    <dbReference type="NCBI Taxonomy" id="172846"/>
    <lineage>
        <taxon>Eukaryota</taxon>
        <taxon>Metazoa</taxon>
        <taxon>Ecdysozoa</taxon>
        <taxon>Arthropoda</taxon>
        <taxon>Chelicerata</taxon>
        <taxon>Arachnida</taxon>
        <taxon>Araneae</taxon>
        <taxon>Araneomorphae</taxon>
        <taxon>Entelegynae</taxon>
        <taxon>Araneoidea</taxon>
        <taxon>Araneidae</taxon>
        <taxon>Caerostris</taxon>
    </lineage>
</organism>
<dbReference type="Proteomes" id="UP001054945">
    <property type="component" value="Unassembled WGS sequence"/>
</dbReference>
<reference evidence="2 3" key="1">
    <citation type="submission" date="2021-06" db="EMBL/GenBank/DDBJ databases">
        <title>Caerostris extrusa draft genome.</title>
        <authorList>
            <person name="Kono N."/>
            <person name="Arakawa K."/>
        </authorList>
    </citation>
    <scope>NUCLEOTIDE SEQUENCE [LARGE SCALE GENOMIC DNA]</scope>
</reference>
<dbReference type="EMBL" id="BPLR01020716">
    <property type="protein sequence ID" value="GIX81822.1"/>
    <property type="molecule type" value="Genomic_DNA"/>
</dbReference>
<dbReference type="AlphaFoldDB" id="A0AAV4NEK0"/>
<accession>A0AAV4NEK0</accession>
<feature type="compositionally biased region" description="Basic and acidic residues" evidence="1">
    <location>
        <begin position="81"/>
        <end position="95"/>
    </location>
</feature>
<evidence type="ECO:0000313" key="2">
    <source>
        <dbReference type="EMBL" id="GIX81822.1"/>
    </source>
</evidence>
<keyword evidence="3" id="KW-1185">Reference proteome</keyword>
<comment type="caution">
    <text evidence="2">The sequence shown here is derived from an EMBL/GenBank/DDBJ whole genome shotgun (WGS) entry which is preliminary data.</text>
</comment>
<name>A0AAV4NEK0_CAEEX</name>
<feature type="region of interest" description="Disordered" evidence="1">
    <location>
        <begin position="81"/>
        <end position="100"/>
    </location>
</feature>
<evidence type="ECO:0000313" key="3">
    <source>
        <dbReference type="Proteomes" id="UP001054945"/>
    </source>
</evidence>
<protein>
    <submittedName>
        <fullName evidence="2">Uncharacterized protein</fullName>
    </submittedName>
</protein>